<evidence type="ECO:0000313" key="2">
    <source>
        <dbReference type="Proteomes" id="UP000008237"/>
    </source>
</evidence>
<name>E2C7S3_HARSA</name>
<dbReference type="PANTHER" id="PTHR46060">
    <property type="entry name" value="MARINER MOS1 TRANSPOSASE-LIKE PROTEIN"/>
    <property type="match status" value="1"/>
</dbReference>
<dbReference type="InterPro" id="IPR036397">
    <property type="entry name" value="RNaseH_sf"/>
</dbReference>
<dbReference type="AlphaFoldDB" id="E2C7S3"/>
<dbReference type="Gene3D" id="3.30.420.10">
    <property type="entry name" value="Ribonuclease H-like superfamily/Ribonuclease H"/>
    <property type="match status" value="1"/>
</dbReference>
<dbReference type="PANTHER" id="PTHR46060:SF1">
    <property type="entry name" value="MARINER MOS1 TRANSPOSASE-LIKE PROTEIN"/>
    <property type="match status" value="1"/>
</dbReference>
<keyword evidence="1" id="KW-0808">Transferase</keyword>
<accession>E2C7S3</accession>
<dbReference type="OrthoDB" id="7698488at2759"/>
<organism evidence="2">
    <name type="scientific">Harpegnathos saltator</name>
    <name type="common">Jerdon's jumping ant</name>
    <dbReference type="NCBI Taxonomy" id="610380"/>
    <lineage>
        <taxon>Eukaryota</taxon>
        <taxon>Metazoa</taxon>
        <taxon>Ecdysozoa</taxon>
        <taxon>Arthropoda</taxon>
        <taxon>Hexapoda</taxon>
        <taxon>Insecta</taxon>
        <taxon>Pterygota</taxon>
        <taxon>Neoptera</taxon>
        <taxon>Endopterygota</taxon>
        <taxon>Hymenoptera</taxon>
        <taxon>Apocrita</taxon>
        <taxon>Aculeata</taxon>
        <taxon>Formicoidea</taxon>
        <taxon>Formicidae</taxon>
        <taxon>Ponerinae</taxon>
        <taxon>Ponerini</taxon>
        <taxon>Harpegnathos</taxon>
    </lineage>
</organism>
<proteinExistence type="predicted"/>
<protein>
    <submittedName>
        <fullName evidence="1">Histone-lysine N-methyltransferase SETMAR</fullName>
    </submittedName>
</protein>
<evidence type="ECO:0000313" key="1">
    <source>
        <dbReference type="EMBL" id="EFN76007.1"/>
    </source>
</evidence>
<dbReference type="InParanoid" id="E2C7S3"/>
<gene>
    <name evidence="1" type="ORF">EAI_13504</name>
</gene>
<dbReference type="GO" id="GO:0003676">
    <property type="term" value="F:nucleic acid binding"/>
    <property type="evidence" value="ECO:0007669"/>
    <property type="project" value="InterPro"/>
</dbReference>
<keyword evidence="1" id="KW-0489">Methyltransferase</keyword>
<feature type="non-terminal residue" evidence="1">
    <location>
        <position position="194"/>
    </location>
</feature>
<reference evidence="1 2" key="1">
    <citation type="journal article" date="2010" name="Science">
        <title>Genomic comparison of the ants Camponotus floridanus and Harpegnathos saltator.</title>
        <authorList>
            <person name="Bonasio R."/>
            <person name="Zhang G."/>
            <person name="Ye C."/>
            <person name="Mutti N.S."/>
            <person name="Fang X."/>
            <person name="Qin N."/>
            <person name="Donahue G."/>
            <person name="Yang P."/>
            <person name="Li Q."/>
            <person name="Li C."/>
            <person name="Zhang P."/>
            <person name="Huang Z."/>
            <person name="Berger S.L."/>
            <person name="Reinberg D."/>
            <person name="Wang J."/>
            <person name="Liebig J."/>
        </authorList>
    </citation>
    <scope>NUCLEOTIDE SEQUENCE [LARGE SCALE GENOMIC DNA]</scope>
    <source>
        <strain evidence="1 2">R22 G/1</strain>
    </source>
</reference>
<keyword evidence="2" id="KW-1185">Reference proteome</keyword>
<dbReference type="EMBL" id="GL453405">
    <property type="protein sequence ID" value="EFN76007.1"/>
    <property type="molecule type" value="Genomic_DNA"/>
</dbReference>
<dbReference type="OMA" id="GMASINC"/>
<dbReference type="GO" id="GO:0008168">
    <property type="term" value="F:methyltransferase activity"/>
    <property type="evidence" value="ECO:0007669"/>
    <property type="project" value="UniProtKB-KW"/>
</dbReference>
<dbReference type="Proteomes" id="UP000008237">
    <property type="component" value="Unassembled WGS sequence"/>
</dbReference>
<dbReference type="GO" id="GO:0032259">
    <property type="term" value="P:methylation"/>
    <property type="evidence" value="ECO:0007669"/>
    <property type="project" value="UniProtKB-KW"/>
</dbReference>
<sequence length="194" mass="22642">LDGKFYRTRRTLQTWLHPTTTFSHRWGTRLQSSTSPISKKLKNGSMNGLAQRRNSFFGMASINCLRDGQNVQKKVNSPSNCGEKRPEYQKRQHKVILLHDNAPSHTAKLVKETIEAFSWEILSHAAYSPDLAPSDYYLFVSMGHALAEQRFTSYENVRKWLDDWFASKEQQFFWCGIHKLSNRWEKCVSDGQYF</sequence>
<feature type="non-terminal residue" evidence="1">
    <location>
        <position position="1"/>
    </location>
</feature>
<dbReference type="InterPro" id="IPR052709">
    <property type="entry name" value="Transposase-MT_Hybrid"/>
</dbReference>